<dbReference type="PIRSF" id="PIRSF038994">
    <property type="entry name" value="NagA"/>
    <property type="match status" value="1"/>
</dbReference>
<protein>
    <submittedName>
        <fullName evidence="9">N-acetylglucosamine-6-phosphate deacetylase</fullName>
        <ecNumber evidence="9">3.5.1.25</ecNumber>
    </submittedName>
</protein>
<dbReference type="GO" id="GO:0046872">
    <property type="term" value="F:metal ion binding"/>
    <property type="evidence" value="ECO:0007669"/>
    <property type="project" value="UniProtKB-KW"/>
</dbReference>
<dbReference type="InterPro" id="IPR006680">
    <property type="entry name" value="Amidohydro-rel"/>
</dbReference>
<dbReference type="GO" id="GO:0006046">
    <property type="term" value="P:N-acetylglucosamine catabolic process"/>
    <property type="evidence" value="ECO:0007669"/>
    <property type="project" value="TreeGrafter"/>
</dbReference>
<dbReference type="EMBL" id="VUNN01000010">
    <property type="protein sequence ID" value="MSU06342.1"/>
    <property type="molecule type" value="Genomic_DNA"/>
</dbReference>
<comment type="caution">
    <text evidence="9">The sequence shown here is derived from an EMBL/GenBank/DDBJ whole genome shotgun (WGS) entry which is preliminary data.</text>
</comment>
<accession>A0A7X2PCH2</accession>
<evidence type="ECO:0000259" key="8">
    <source>
        <dbReference type="Pfam" id="PF01979"/>
    </source>
</evidence>
<name>A0A7X2PCH2_9SPIO</name>
<dbReference type="Pfam" id="PF01979">
    <property type="entry name" value="Amidohydro_1"/>
    <property type="match status" value="1"/>
</dbReference>
<dbReference type="Gene3D" id="3.20.20.140">
    <property type="entry name" value="Metal-dependent hydrolases"/>
    <property type="match status" value="1"/>
</dbReference>
<dbReference type="InterPro" id="IPR011059">
    <property type="entry name" value="Metal-dep_hydrolase_composite"/>
</dbReference>
<evidence type="ECO:0000256" key="3">
    <source>
        <dbReference type="ARBA" id="ARBA00022801"/>
    </source>
</evidence>
<evidence type="ECO:0000256" key="1">
    <source>
        <dbReference type="ARBA" id="ARBA00010716"/>
    </source>
</evidence>
<dbReference type="SUPFAM" id="SSF51338">
    <property type="entry name" value="Composite domain of metallo-dependent hydrolases"/>
    <property type="match status" value="1"/>
</dbReference>
<evidence type="ECO:0000313" key="9">
    <source>
        <dbReference type="EMBL" id="MSU06342.1"/>
    </source>
</evidence>
<keyword evidence="2 7" id="KW-0479">Metal-binding</keyword>
<keyword evidence="10" id="KW-1185">Reference proteome</keyword>
<dbReference type="Gene3D" id="2.30.40.10">
    <property type="entry name" value="Urease, subunit C, domain 1"/>
    <property type="match status" value="1"/>
</dbReference>
<dbReference type="Proteomes" id="UP000460549">
    <property type="component" value="Unassembled WGS sequence"/>
</dbReference>
<dbReference type="RefSeq" id="WP_154425316.1">
    <property type="nucleotide sequence ID" value="NZ_VUNN01000010.1"/>
</dbReference>
<sequence length="387" mass="42135">MRIAINNVFAVLKDKIRKCNVIIEDGIIKELSNSIVSADCVLDGEGKYLYPGVVDLHTHGSGGFDYMDGSTEDIISAAKSALTHGTTTLLPTTLTSSDEDLFLFLDNFRKVSSSKEILPNMPGVHLEGPYFDPIQKGAQDERYIRTPNKKDYSRILEKGEGIIKRWSIAPELDGAIGLMDELNKQNILISAGHTAATYEDITKAFDHGLSLLTHFYSGMSSITRKGGFRILGTIEAGYLIDDLNVEIIADGLHLPPSLLDFIFRFKDKRKIITCSDSMRAAGCGDGESILGPKNNGTKVIIEDNIAKMPDRSCFAGSIATGDTLVRTLINIVGLTPSEASCITSTQPASLIGIDKITGDIKEGKRADLILFDKDFNIDKVIKCGKIV</sequence>
<dbReference type="InterPro" id="IPR003764">
    <property type="entry name" value="GlcNAc_6-P_deAcase"/>
</dbReference>
<feature type="domain" description="Amidohydrolase-related" evidence="8">
    <location>
        <begin position="48"/>
        <end position="387"/>
    </location>
</feature>
<comment type="similarity">
    <text evidence="1 5">Belongs to the metallo-dependent hydrolases superfamily. NagA family.</text>
</comment>
<gene>
    <name evidence="9" type="primary">nagA</name>
    <name evidence="9" type="ORF">FYJ80_06055</name>
</gene>
<evidence type="ECO:0000256" key="2">
    <source>
        <dbReference type="ARBA" id="ARBA00022723"/>
    </source>
</evidence>
<reference evidence="9 10" key="1">
    <citation type="submission" date="2019-08" db="EMBL/GenBank/DDBJ databases">
        <title>In-depth cultivation of the pig gut microbiome towards novel bacterial diversity and tailored functional studies.</title>
        <authorList>
            <person name="Wylensek D."/>
            <person name="Hitch T.C.A."/>
            <person name="Clavel T."/>
        </authorList>
    </citation>
    <scope>NUCLEOTIDE SEQUENCE [LARGE SCALE GENOMIC DNA]</scope>
    <source>
        <strain evidence="9 10">NM-380-WT-3C1</strain>
    </source>
</reference>
<feature type="binding site" evidence="7">
    <location>
        <position position="214"/>
    </location>
    <ligand>
        <name>Zn(2+)</name>
        <dbReference type="ChEBI" id="CHEBI:29105"/>
    </ligand>
</feature>
<dbReference type="InterPro" id="IPR032466">
    <property type="entry name" value="Metal_Hydrolase"/>
</dbReference>
<comment type="cofactor">
    <cofactor evidence="7">
        <name>a divalent metal cation</name>
        <dbReference type="ChEBI" id="CHEBI:60240"/>
    </cofactor>
    <text evidence="7">Binds 1 divalent metal cation per subunit.</text>
</comment>
<keyword evidence="4 5" id="KW-0119">Carbohydrate metabolism</keyword>
<feature type="binding site" evidence="7">
    <location>
        <position position="193"/>
    </location>
    <ligand>
        <name>Zn(2+)</name>
        <dbReference type="ChEBI" id="CHEBI:29105"/>
    </ligand>
</feature>
<dbReference type="PANTHER" id="PTHR11113:SF14">
    <property type="entry name" value="N-ACETYLGLUCOSAMINE-6-PHOSPHATE DEACETYLASE"/>
    <property type="match status" value="1"/>
</dbReference>
<evidence type="ECO:0000313" key="10">
    <source>
        <dbReference type="Proteomes" id="UP000460549"/>
    </source>
</evidence>
<evidence type="ECO:0000256" key="7">
    <source>
        <dbReference type="PIRSR" id="PIRSR038994-3"/>
    </source>
</evidence>
<dbReference type="NCBIfam" id="TIGR00221">
    <property type="entry name" value="nagA"/>
    <property type="match status" value="1"/>
</dbReference>
<dbReference type="SUPFAM" id="SSF51556">
    <property type="entry name" value="Metallo-dependent hydrolases"/>
    <property type="match status" value="1"/>
</dbReference>
<organism evidence="9 10">
    <name type="scientific">Bullifex porci</name>
    <dbReference type="NCBI Taxonomy" id="2606638"/>
    <lineage>
        <taxon>Bacteria</taxon>
        <taxon>Pseudomonadati</taxon>
        <taxon>Spirochaetota</taxon>
        <taxon>Spirochaetia</taxon>
        <taxon>Spirochaetales</taxon>
        <taxon>Spirochaetaceae</taxon>
        <taxon>Bullifex</taxon>
    </lineage>
</organism>
<evidence type="ECO:0000256" key="6">
    <source>
        <dbReference type="PIRSR" id="PIRSR038994-1"/>
    </source>
</evidence>
<proteinExistence type="inferred from homology"/>
<evidence type="ECO:0000256" key="5">
    <source>
        <dbReference type="PIRNR" id="PIRNR038994"/>
    </source>
</evidence>
<dbReference type="EC" id="3.5.1.25" evidence="9"/>
<dbReference type="GO" id="GO:0008448">
    <property type="term" value="F:N-acetylglucosamine-6-phosphate deacetylase activity"/>
    <property type="evidence" value="ECO:0007669"/>
    <property type="project" value="UniProtKB-EC"/>
</dbReference>
<feature type="active site" description="Proton donor/acceptor" evidence="6">
    <location>
        <position position="276"/>
    </location>
</feature>
<dbReference type="AlphaFoldDB" id="A0A7X2PCH2"/>
<feature type="binding site" evidence="7">
    <location>
        <position position="127"/>
    </location>
    <ligand>
        <name>Zn(2+)</name>
        <dbReference type="ChEBI" id="CHEBI:29105"/>
    </ligand>
</feature>
<evidence type="ECO:0000256" key="4">
    <source>
        <dbReference type="ARBA" id="ARBA00023277"/>
    </source>
</evidence>
<keyword evidence="3 5" id="KW-0378">Hydrolase</keyword>
<dbReference type="PANTHER" id="PTHR11113">
    <property type="entry name" value="N-ACETYLGLUCOSAMINE-6-PHOSPHATE DEACETYLASE"/>
    <property type="match status" value="1"/>
</dbReference>